<dbReference type="Proteomes" id="UP000676194">
    <property type="component" value="Chromosome"/>
</dbReference>
<gene>
    <name evidence="1" type="ORF">KIH39_00130</name>
</gene>
<accession>A0A8E6EVB0</accession>
<dbReference type="AlphaFoldDB" id="A0A8E6EVB0"/>
<sequence>MGSQGCNLVGGPFDGHTKPHHVGVESIYFLMGSNNQIYDEDGPIVGVAEYSFDLAQSLYNYRFTESDNDKERELLIELGYYNVLMSPCGVFNNTTQNDSHPQVEVRFNNFVVCVDEKMANLIWNVWRRNWRTVASCQESPASYNHDGMAYVEFLRPSEGRQFATALLRANIGCSTLTNAFGVFGRPDRMNKQFYLSTLKVLFSPTDIETVTRLFT</sequence>
<organism evidence="1 2">
    <name type="scientific">Telmatocola sphagniphila</name>
    <dbReference type="NCBI Taxonomy" id="1123043"/>
    <lineage>
        <taxon>Bacteria</taxon>
        <taxon>Pseudomonadati</taxon>
        <taxon>Planctomycetota</taxon>
        <taxon>Planctomycetia</taxon>
        <taxon>Gemmatales</taxon>
        <taxon>Gemmataceae</taxon>
    </lineage>
</organism>
<evidence type="ECO:0000313" key="1">
    <source>
        <dbReference type="EMBL" id="QVL32362.1"/>
    </source>
</evidence>
<dbReference type="EMBL" id="CP074694">
    <property type="protein sequence ID" value="QVL32362.1"/>
    <property type="molecule type" value="Genomic_DNA"/>
</dbReference>
<proteinExistence type="predicted"/>
<dbReference type="KEGG" id="tsph:KIH39_00130"/>
<dbReference type="RefSeq" id="WP_213497243.1">
    <property type="nucleotide sequence ID" value="NZ_CP074694.1"/>
</dbReference>
<evidence type="ECO:0000313" key="2">
    <source>
        <dbReference type="Proteomes" id="UP000676194"/>
    </source>
</evidence>
<protein>
    <submittedName>
        <fullName evidence="1">Uncharacterized protein</fullName>
    </submittedName>
</protein>
<keyword evidence="2" id="KW-1185">Reference proteome</keyword>
<name>A0A8E6EVB0_9BACT</name>
<reference evidence="1" key="1">
    <citation type="submission" date="2021-05" db="EMBL/GenBank/DDBJ databases">
        <title>Complete genome sequence of the cellulolytic planctomycete Telmatocola sphagniphila SP2T and characterization of the first cellulase from planctomycetes.</title>
        <authorList>
            <person name="Rakitin A.L."/>
            <person name="Beletsky A.V."/>
            <person name="Naumoff D.G."/>
            <person name="Kulichevskaya I.S."/>
            <person name="Mardanov A.V."/>
            <person name="Ravin N.V."/>
            <person name="Dedysh S.N."/>
        </authorList>
    </citation>
    <scope>NUCLEOTIDE SEQUENCE</scope>
    <source>
        <strain evidence="1">SP2T</strain>
    </source>
</reference>